<dbReference type="InterPro" id="IPR050259">
    <property type="entry name" value="SDR"/>
</dbReference>
<dbReference type="CDD" id="cd05233">
    <property type="entry name" value="SDR_c"/>
    <property type="match status" value="1"/>
</dbReference>
<evidence type="ECO:0000313" key="2">
    <source>
        <dbReference type="EMBL" id="KPZ08379.1"/>
    </source>
</evidence>
<proteinExistence type="inferred from homology"/>
<dbReference type="InterPro" id="IPR002347">
    <property type="entry name" value="SDR_fam"/>
</dbReference>
<dbReference type="Proteomes" id="UP000050317">
    <property type="component" value="Unassembled WGS sequence"/>
</dbReference>
<sequence>MNLIPSRQWRGRICRLPGRLKESQLKIDLTGKVALVTGSSSNIGFAIAKGLADSGAEVILNGRDQGNLDKAVTALSSEVPAARFKTHLGDLLTAEGCAALVAAHPVCDILVNNLGVYGPRDFFETSDEEWTRFFEVNVMSGVRLSRAYLPAMVEKGWGRVVFISSESALNIPIEMIHYGFSKTAQLSVARGLAKRVAGSGVTVNSVLPGPTLSDGLAAMTRDEVSRTGKSVEEVAASFVMSHRPTSIIQRAATLEEVANMVVYTCSMQASATSGAALRVDGGIVDTL</sequence>
<organism evidence="2 3">
    <name type="scientific">Pseudomonas syringae pv. viburni</name>
    <dbReference type="NCBI Taxonomy" id="251703"/>
    <lineage>
        <taxon>Bacteria</taxon>
        <taxon>Pseudomonadati</taxon>
        <taxon>Pseudomonadota</taxon>
        <taxon>Gammaproteobacteria</taxon>
        <taxon>Pseudomonadales</taxon>
        <taxon>Pseudomonadaceae</taxon>
        <taxon>Pseudomonas</taxon>
    </lineage>
</organism>
<dbReference type="AlphaFoldDB" id="A0A0Q0CIC0"/>
<accession>A0A0Q0CIC0</accession>
<dbReference type="InterPro" id="IPR036291">
    <property type="entry name" value="NAD(P)-bd_dom_sf"/>
</dbReference>
<dbReference type="PATRIC" id="fig|251703.9.peg.4763"/>
<evidence type="ECO:0008006" key="4">
    <source>
        <dbReference type="Google" id="ProtNLM"/>
    </source>
</evidence>
<protein>
    <recommendedName>
        <fullName evidence="4">Short-chain dehydrogenase/reductase SDR</fullName>
    </recommendedName>
</protein>
<dbReference type="PANTHER" id="PTHR42879">
    <property type="entry name" value="3-OXOACYL-(ACYL-CARRIER-PROTEIN) REDUCTASE"/>
    <property type="match status" value="1"/>
</dbReference>
<dbReference type="SUPFAM" id="SSF51735">
    <property type="entry name" value="NAD(P)-binding Rossmann-fold domains"/>
    <property type="match status" value="1"/>
</dbReference>
<dbReference type="FunFam" id="3.40.50.720:FF:000084">
    <property type="entry name" value="Short-chain dehydrogenase reductase"/>
    <property type="match status" value="1"/>
</dbReference>
<dbReference type="EMBL" id="LJRR01000468">
    <property type="protein sequence ID" value="KPZ08379.1"/>
    <property type="molecule type" value="Genomic_DNA"/>
</dbReference>
<dbReference type="Pfam" id="PF00106">
    <property type="entry name" value="adh_short"/>
    <property type="match status" value="1"/>
</dbReference>
<evidence type="ECO:0000313" key="3">
    <source>
        <dbReference type="Proteomes" id="UP000050317"/>
    </source>
</evidence>
<reference evidence="2 3" key="1">
    <citation type="submission" date="2015-09" db="EMBL/GenBank/DDBJ databases">
        <title>Genome announcement of multiple Pseudomonas syringae strains.</title>
        <authorList>
            <person name="Thakur S."/>
            <person name="Wang P.W."/>
            <person name="Gong Y."/>
            <person name="Weir B.S."/>
            <person name="Guttman D.S."/>
        </authorList>
    </citation>
    <scope>NUCLEOTIDE SEQUENCE [LARGE SCALE GENOMIC DNA]</scope>
    <source>
        <strain evidence="2 3">ICMP3963</strain>
    </source>
</reference>
<comment type="caution">
    <text evidence="2">The sequence shown here is derived from an EMBL/GenBank/DDBJ whole genome shotgun (WGS) entry which is preliminary data.</text>
</comment>
<dbReference type="Gene3D" id="3.40.50.720">
    <property type="entry name" value="NAD(P)-binding Rossmann-like Domain"/>
    <property type="match status" value="1"/>
</dbReference>
<name>A0A0Q0CIC0_9PSED</name>
<evidence type="ECO:0000256" key="1">
    <source>
        <dbReference type="ARBA" id="ARBA00006484"/>
    </source>
</evidence>
<comment type="similarity">
    <text evidence="1">Belongs to the short-chain dehydrogenases/reductases (SDR) family.</text>
</comment>
<gene>
    <name evidence="2" type="ORF">ALO40_03386</name>
</gene>
<dbReference type="PRINTS" id="PR00081">
    <property type="entry name" value="GDHRDH"/>
</dbReference>